<protein>
    <submittedName>
        <fullName evidence="14">Potassium transporter</fullName>
    </submittedName>
</protein>
<feature type="transmembrane region" description="Helical" evidence="13">
    <location>
        <begin position="392"/>
        <end position="419"/>
    </location>
</feature>
<feature type="binding site" evidence="12">
    <location>
        <position position="318"/>
    </location>
    <ligand>
        <name>K(+)</name>
        <dbReference type="ChEBI" id="CHEBI:29103"/>
    </ligand>
</feature>
<comment type="caution">
    <text evidence="14">The sequence shown here is derived from an EMBL/GenBank/DDBJ whole genome shotgun (WGS) entry which is preliminary data.</text>
</comment>
<evidence type="ECO:0000256" key="6">
    <source>
        <dbReference type="ARBA" id="ARBA00022538"/>
    </source>
</evidence>
<evidence type="ECO:0000313" key="14">
    <source>
        <dbReference type="EMBL" id="PKK88888.1"/>
    </source>
</evidence>
<keyword evidence="9 13" id="KW-1133">Transmembrane helix</keyword>
<comment type="similarity">
    <text evidence="2">Belongs to the TrkH potassium transport family.</text>
</comment>
<feature type="transmembrane region" description="Helical" evidence="13">
    <location>
        <begin position="37"/>
        <end position="59"/>
    </location>
</feature>
<gene>
    <name evidence="14" type="ORF">CVV64_16725</name>
</gene>
<evidence type="ECO:0000256" key="8">
    <source>
        <dbReference type="ARBA" id="ARBA00022958"/>
    </source>
</evidence>
<comment type="subcellular location">
    <subcellularLocation>
        <location evidence="1">Cell inner membrane</location>
        <topology evidence="1">Multi-pass membrane protein</topology>
    </subcellularLocation>
</comment>
<feature type="transmembrane region" description="Helical" evidence="13">
    <location>
        <begin position="454"/>
        <end position="477"/>
    </location>
</feature>
<feature type="binding site" evidence="12">
    <location>
        <position position="113"/>
    </location>
    <ligand>
        <name>K(+)</name>
        <dbReference type="ChEBI" id="CHEBI:29103"/>
    </ligand>
</feature>
<keyword evidence="8 12" id="KW-0630">Potassium</keyword>
<evidence type="ECO:0000256" key="7">
    <source>
        <dbReference type="ARBA" id="ARBA00022692"/>
    </source>
</evidence>
<keyword evidence="6" id="KW-0633">Potassium transport</keyword>
<reference evidence="14 15" key="1">
    <citation type="journal article" date="2017" name="ISME J.">
        <title>Potential for microbial H2 and metal transformations associated with novel bacteria and archaea in deep terrestrial subsurface sediments.</title>
        <authorList>
            <person name="Hernsdorf A.W."/>
            <person name="Amano Y."/>
            <person name="Miyakawa K."/>
            <person name="Ise K."/>
            <person name="Suzuki Y."/>
            <person name="Anantharaman K."/>
            <person name="Probst A."/>
            <person name="Burstein D."/>
            <person name="Thomas B.C."/>
            <person name="Banfield J.F."/>
        </authorList>
    </citation>
    <scope>NUCLEOTIDE SEQUENCE [LARGE SCALE GENOMIC DNA]</scope>
    <source>
        <strain evidence="14">HGW-Wallbacteria-1</strain>
    </source>
</reference>
<name>A0A2N1PKL6_9BACT</name>
<keyword evidence="12" id="KW-0479">Metal-binding</keyword>
<keyword evidence="3" id="KW-0813">Transport</keyword>
<feature type="binding site" evidence="12">
    <location>
        <position position="221"/>
    </location>
    <ligand>
        <name>K(+)</name>
        <dbReference type="ChEBI" id="CHEBI:29103"/>
    </ligand>
</feature>
<dbReference type="Pfam" id="PF02386">
    <property type="entry name" value="TrkH"/>
    <property type="match status" value="1"/>
</dbReference>
<proteinExistence type="inferred from homology"/>
<keyword evidence="4" id="KW-1003">Cell membrane</keyword>
<feature type="transmembrane region" description="Helical" evidence="13">
    <location>
        <begin position="237"/>
        <end position="261"/>
    </location>
</feature>
<feature type="transmembrane region" description="Helical" evidence="13">
    <location>
        <begin position="134"/>
        <end position="154"/>
    </location>
</feature>
<sequence>MNYPQIIKVSSALILMLCLFMIIPVVVALWYGENSMIMHFLNPAGGAALILALALKLTWKTGNETLTIRDGFLLVTMSWIIAALIGSFPFWTSGAIPTFTDAYFETMSGFTTTGASVLTEIESLPRCLLFWRSLTHWLGGMGIVVLTVALLPILGAGGVHMLKAEAPGPTVDKTMPRIADTAKTLWIVYLAFTAVQTILLMFGGMDLFDSLTHTFGTLATGGFSPKNLSVGHYNSAYIDWVITAFMVMAGINFALYFKALSKGFAEAFRNTELKVYLAIFGIISIVMAMNLNSNGVYSGFFTSLRYSAFQTASILTTTGYATANYDIWPEFAKILLFLVMFVGGCSGSTGGGIKVIRILALFKMVWHEMKFMAHPRGIFKLRIDGTALQKNFIYPVAAFFFLYIMALLFTTLVVASAGYDILTSFSTSLATLGNIGPGFAMVGPTMNYQFFPDYVIWFLSFVMLLGRLELYTVLILLTGKFWK</sequence>
<dbReference type="AlphaFoldDB" id="A0A2N1PKL6"/>
<dbReference type="GO" id="GO:0046872">
    <property type="term" value="F:metal ion binding"/>
    <property type="evidence" value="ECO:0007669"/>
    <property type="project" value="UniProtKB-KW"/>
</dbReference>
<dbReference type="EMBL" id="PGXC01000031">
    <property type="protein sequence ID" value="PKK88888.1"/>
    <property type="molecule type" value="Genomic_DNA"/>
</dbReference>
<evidence type="ECO:0000256" key="12">
    <source>
        <dbReference type="PIRSR" id="PIRSR006247-1"/>
    </source>
</evidence>
<evidence type="ECO:0000313" key="15">
    <source>
        <dbReference type="Proteomes" id="UP000233256"/>
    </source>
</evidence>
<feature type="transmembrane region" description="Helical" evidence="13">
    <location>
        <begin position="185"/>
        <end position="205"/>
    </location>
</feature>
<dbReference type="PANTHER" id="PTHR32024">
    <property type="entry name" value="TRK SYSTEM POTASSIUM UPTAKE PROTEIN TRKG-RELATED"/>
    <property type="match status" value="1"/>
</dbReference>
<feature type="transmembrane region" description="Helical" evidence="13">
    <location>
        <begin position="71"/>
        <end position="91"/>
    </location>
</feature>
<keyword evidence="11 13" id="KW-0472">Membrane</keyword>
<organism evidence="14 15">
    <name type="scientific">Candidatus Wallbacteria bacterium HGW-Wallbacteria-1</name>
    <dbReference type="NCBI Taxonomy" id="2013854"/>
    <lineage>
        <taxon>Bacteria</taxon>
        <taxon>Candidatus Walliibacteriota</taxon>
    </lineage>
</organism>
<keyword evidence="5" id="KW-0997">Cell inner membrane</keyword>
<feature type="transmembrane region" description="Helical" evidence="13">
    <location>
        <begin position="273"/>
        <end position="291"/>
    </location>
</feature>
<feature type="binding site" evidence="12">
    <location>
        <position position="317"/>
    </location>
    <ligand>
        <name>K(+)</name>
        <dbReference type="ChEBI" id="CHEBI:29103"/>
    </ligand>
</feature>
<feature type="binding site" evidence="12">
    <location>
        <position position="112"/>
    </location>
    <ligand>
        <name>K(+)</name>
        <dbReference type="ChEBI" id="CHEBI:29103"/>
    </ligand>
</feature>
<feature type="binding site" evidence="12">
    <location>
        <position position="434"/>
    </location>
    <ligand>
        <name>K(+)</name>
        <dbReference type="ChEBI" id="CHEBI:29103"/>
    </ligand>
</feature>
<evidence type="ECO:0000256" key="4">
    <source>
        <dbReference type="ARBA" id="ARBA00022475"/>
    </source>
</evidence>
<dbReference type="PIRSF" id="PIRSF006247">
    <property type="entry name" value="TrkH"/>
    <property type="match status" value="1"/>
</dbReference>
<dbReference type="InterPro" id="IPR004772">
    <property type="entry name" value="TrkH"/>
</dbReference>
<dbReference type="InterPro" id="IPR003445">
    <property type="entry name" value="Cat_transpt"/>
</dbReference>
<evidence type="ECO:0000256" key="1">
    <source>
        <dbReference type="ARBA" id="ARBA00004429"/>
    </source>
</evidence>
<feature type="transmembrane region" description="Helical" evidence="13">
    <location>
        <begin position="12"/>
        <end position="31"/>
    </location>
</feature>
<evidence type="ECO:0000256" key="13">
    <source>
        <dbReference type="SAM" id="Phobius"/>
    </source>
</evidence>
<dbReference type="GO" id="GO:0015379">
    <property type="term" value="F:potassium:chloride symporter activity"/>
    <property type="evidence" value="ECO:0007669"/>
    <property type="project" value="InterPro"/>
</dbReference>
<dbReference type="GO" id="GO:0005886">
    <property type="term" value="C:plasma membrane"/>
    <property type="evidence" value="ECO:0007669"/>
    <property type="project" value="UniProtKB-SubCell"/>
</dbReference>
<accession>A0A2N1PKL6</accession>
<evidence type="ECO:0000256" key="3">
    <source>
        <dbReference type="ARBA" id="ARBA00022448"/>
    </source>
</evidence>
<evidence type="ECO:0000256" key="11">
    <source>
        <dbReference type="ARBA" id="ARBA00023136"/>
    </source>
</evidence>
<evidence type="ECO:0000256" key="5">
    <source>
        <dbReference type="ARBA" id="ARBA00022519"/>
    </source>
</evidence>
<evidence type="ECO:0000256" key="10">
    <source>
        <dbReference type="ARBA" id="ARBA00023065"/>
    </source>
</evidence>
<dbReference type="Proteomes" id="UP000233256">
    <property type="component" value="Unassembled WGS sequence"/>
</dbReference>
<evidence type="ECO:0000256" key="9">
    <source>
        <dbReference type="ARBA" id="ARBA00022989"/>
    </source>
</evidence>
<feature type="transmembrane region" description="Helical" evidence="13">
    <location>
        <begin position="334"/>
        <end position="362"/>
    </location>
</feature>
<keyword evidence="10" id="KW-0406">Ion transport</keyword>
<keyword evidence="7 13" id="KW-0812">Transmembrane</keyword>
<evidence type="ECO:0000256" key="2">
    <source>
        <dbReference type="ARBA" id="ARBA00009137"/>
    </source>
</evidence>
<dbReference type="PANTHER" id="PTHR32024:SF2">
    <property type="entry name" value="TRK SYSTEM POTASSIUM UPTAKE PROTEIN TRKG-RELATED"/>
    <property type="match status" value="1"/>
</dbReference>